<evidence type="ECO:0000313" key="2">
    <source>
        <dbReference type="Proteomes" id="UP001500212"/>
    </source>
</evidence>
<dbReference type="Proteomes" id="UP001500212">
    <property type="component" value="Unassembled WGS sequence"/>
</dbReference>
<reference evidence="2" key="1">
    <citation type="journal article" date="2019" name="Int. J. Syst. Evol. Microbiol.">
        <title>The Global Catalogue of Microorganisms (GCM) 10K type strain sequencing project: providing services to taxonomists for standard genome sequencing and annotation.</title>
        <authorList>
            <consortium name="The Broad Institute Genomics Platform"/>
            <consortium name="The Broad Institute Genome Sequencing Center for Infectious Disease"/>
            <person name="Wu L."/>
            <person name="Ma J."/>
        </authorList>
    </citation>
    <scope>NUCLEOTIDE SEQUENCE [LARGE SCALE GENOMIC DNA]</scope>
    <source>
        <strain evidence="2">JCM 17938</strain>
    </source>
</reference>
<keyword evidence="2" id="KW-1185">Reference proteome</keyword>
<dbReference type="EMBL" id="BAABHJ010000017">
    <property type="protein sequence ID" value="GAA4611465.1"/>
    <property type="molecule type" value="Genomic_DNA"/>
</dbReference>
<gene>
    <name evidence="1" type="ORF">GCM10023195_48550</name>
</gene>
<organism evidence="1 2">
    <name type="scientific">Actinoallomurus liliacearum</name>
    <dbReference type="NCBI Taxonomy" id="1080073"/>
    <lineage>
        <taxon>Bacteria</taxon>
        <taxon>Bacillati</taxon>
        <taxon>Actinomycetota</taxon>
        <taxon>Actinomycetes</taxon>
        <taxon>Streptosporangiales</taxon>
        <taxon>Thermomonosporaceae</taxon>
        <taxon>Actinoallomurus</taxon>
    </lineage>
</organism>
<comment type="caution">
    <text evidence="1">The sequence shown here is derived from an EMBL/GenBank/DDBJ whole genome shotgun (WGS) entry which is preliminary data.</text>
</comment>
<name>A0ABP8TM85_9ACTN</name>
<accession>A0ABP8TM85</accession>
<protein>
    <submittedName>
        <fullName evidence="1">Uncharacterized protein</fullName>
    </submittedName>
</protein>
<sequence length="76" mass="8006">MSRRGYGAAEINASMGRSYLGLVRPPVTAYGRTSELLCPVSEGCGGGPGGGFWCGPDPGPWYPPKSRFPYRPPSTA</sequence>
<evidence type="ECO:0000313" key="1">
    <source>
        <dbReference type="EMBL" id="GAA4611465.1"/>
    </source>
</evidence>
<proteinExistence type="predicted"/>